<sequence>MDVDSETLWEVEYIEYVEWAGARWDYSIKVDISVALFQPFDLFCQWYGYDDRHNTLEPLKSLKHCKSVLEQFWADVGPHHRKRAKRAVGYMLTSSESYRRACTEKCQWGDYGAEDTSNHEPLAPPGVYNAEKDVSLLDVTHETDSGNVVQVPDPSLLSRTPEDLGFFELTANDRYKMTILSLKSKKIDASEVIYKRAKKDTKEDASWRERGCTLCYRTDDMDKSGCLLACQCRAMLYCKDCLDQWKKQGRPRSDGVVSCPQCRSLVYIIGAPWVFRTPSEDEERDLKRKAWKAGRKERNKQNKKEARMRKRMKFSEDEKSNVEAEAAP</sequence>
<dbReference type="InterPro" id="IPR001841">
    <property type="entry name" value="Znf_RING"/>
</dbReference>
<dbReference type="Proteomes" id="UP001383192">
    <property type="component" value="Unassembled WGS sequence"/>
</dbReference>
<gene>
    <name evidence="5" type="ORF">VNI00_013502</name>
</gene>
<dbReference type="PROSITE" id="PS50089">
    <property type="entry name" value="ZF_RING_2"/>
    <property type="match status" value="1"/>
</dbReference>
<comment type="caution">
    <text evidence="5">The sequence shown here is derived from an EMBL/GenBank/DDBJ whole genome shotgun (WGS) entry which is preliminary data.</text>
</comment>
<keyword evidence="1" id="KW-0863">Zinc-finger</keyword>
<evidence type="ECO:0000313" key="6">
    <source>
        <dbReference type="Proteomes" id="UP001383192"/>
    </source>
</evidence>
<evidence type="ECO:0008006" key="7">
    <source>
        <dbReference type="Google" id="ProtNLM"/>
    </source>
</evidence>
<dbReference type="InterPro" id="IPR013083">
    <property type="entry name" value="Znf_RING/FYVE/PHD"/>
</dbReference>
<keyword evidence="1" id="KW-0479">Metal-binding</keyword>
<organism evidence="5 6">
    <name type="scientific">Paramarasmius palmivorus</name>
    <dbReference type="NCBI Taxonomy" id="297713"/>
    <lineage>
        <taxon>Eukaryota</taxon>
        <taxon>Fungi</taxon>
        <taxon>Dikarya</taxon>
        <taxon>Basidiomycota</taxon>
        <taxon>Agaricomycotina</taxon>
        <taxon>Agaricomycetes</taxon>
        <taxon>Agaricomycetidae</taxon>
        <taxon>Agaricales</taxon>
        <taxon>Marasmiineae</taxon>
        <taxon>Marasmiaceae</taxon>
        <taxon>Paramarasmius</taxon>
    </lineage>
</organism>
<dbReference type="AlphaFoldDB" id="A0AAW0BWH1"/>
<dbReference type="GO" id="GO:0006338">
    <property type="term" value="P:chromatin remodeling"/>
    <property type="evidence" value="ECO:0007669"/>
    <property type="project" value="UniProtKB-ARBA"/>
</dbReference>
<protein>
    <recommendedName>
        <fullName evidence="7">RING-type domain-containing protein</fullName>
    </recommendedName>
</protein>
<evidence type="ECO:0000313" key="5">
    <source>
        <dbReference type="EMBL" id="KAK7031251.1"/>
    </source>
</evidence>
<feature type="compositionally biased region" description="Basic and acidic residues" evidence="2">
    <location>
        <begin position="313"/>
        <end position="322"/>
    </location>
</feature>
<feature type="domain" description="Chromo" evidence="3">
    <location>
        <begin position="9"/>
        <end position="72"/>
    </location>
</feature>
<reference evidence="5 6" key="1">
    <citation type="submission" date="2024-01" db="EMBL/GenBank/DDBJ databases">
        <title>A draft genome for a cacao thread blight-causing isolate of Paramarasmius palmivorus.</title>
        <authorList>
            <person name="Baruah I.K."/>
            <person name="Bukari Y."/>
            <person name="Amoako-Attah I."/>
            <person name="Meinhardt L.W."/>
            <person name="Bailey B.A."/>
            <person name="Cohen S.P."/>
        </authorList>
    </citation>
    <scope>NUCLEOTIDE SEQUENCE [LARGE SCALE GENOMIC DNA]</scope>
    <source>
        <strain evidence="5 6">GH-12</strain>
    </source>
</reference>
<accession>A0AAW0BWH1</accession>
<feature type="compositionally biased region" description="Basic and acidic residues" evidence="2">
    <location>
        <begin position="284"/>
        <end position="305"/>
    </location>
</feature>
<dbReference type="SUPFAM" id="SSF57850">
    <property type="entry name" value="RING/U-box"/>
    <property type="match status" value="1"/>
</dbReference>
<keyword evidence="1" id="KW-0862">Zinc</keyword>
<dbReference type="Gene3D" id="3.30.40.10">
    <property type="entry name" value="Zinc/RING finger domain, C3HC4 (zinc finger)"/>
    <property type="match status" value="1"/>
</dbReference>
<dbReference type="InterPro" id="IPR000953">
    <property type="entry name" value="Chromo/chromo_shadow_dom"/>
</dbReference>
<proteinExistence type="predicted"/>
<dbReference type="Gene3D" id="2.40.50.40">
    <property type="match status" value="1"/>
</dbReference>
<feature type="domain" description="RING-type" evidence="4">
    <location>
        <begin position="212"/>
        <end position="263"/>
    </location>
</feature>
<dbReference type="InterPro" id="IPR016197">
    <property type="entry name" value="Chromo-like_dom_sf"/>
</dbReference>
<evidence type="ECO:0000256" key="1">
    <source>
        <dbReference type="PROSITE-ProRule" id="PRU00175"/>
    </source>
</evidence>
<keyword evidence="6" id="KW-1185">Reference proteome</keyword>
<dbReference type="SUPFAM" id="SSF54160">
    <property type="entry name" value="Chromo domain-like"/>
    <property type="match status" value="1"/>
</dbReference>
<evidence type="ECO:0000256" key="2">
    <source>
        <dbReference type="SAM" id="MobiDB-lite"/>
    </source>
</evidence>
<dbReference type="GO" id="GO:0008270">
    <property type="term" value="F:zinc ion binding"/>
    <property type="evidence" value="ECO:0007669"/>
    <property type="project" value="UniProtKB-KW"/>
</dbReference>
<dbReference type="EMBL" id="JAYKXP010000069">
    <property type="protein sequence ID" value="KAK7031251.1"/>
    <property type="molecule type" value="Genomic_DNA"/>
</dbReference>
<evidence type="ECO:0000259" key="4">
    <source>
        <dbReference type="PROSITE" id="PS50089"/>
    </source>
</evidence>
<evidence type="ECO:0000259" key="3">
    <source>
        <dbReference type="PROSITE" id="PS50013"/>
    </source>
</evidence>
<feature type="region of interest" description="Disordered" evidence="2">
    <location>
        <begin position="281"/>
        <end position="328"/>
    </location>
</feature>
<name>A0AAW0BWH1_9AGAR</name>
<dbReference type="PROSITE" id="PS50013">
    <property type="entry name" value="CHROMO_2"/>
    <property type="match status" value="1"/>
</dbReference>